<evidence type="ECO:0000313" key="5">
    <source>
        <dbReference type="Proteomes" id="UP000542674"/>
    </source>
</evidence>
<sequence>MTALTADVVLFTRRRGVLSVLTITRGKPPYEGALALPGGFVEQDERPLEAAVRELAEETGLHLPKSRLRRVGSYDTPGRDPRGAVASTAFHAYVIGAPDVRGGSDAATATWTPLATLLSPTTPTAFDHRRIVRDAVHRRFGRAKALPCRAIRGHRPAQGGLRPR</sequence>
<dbReference type="AlphaFoldDB" id="A0A7W7T7U1"/>
<dbReference type="InterPro" id="IPR020084">
    <property type="entry name" value="NUDIX_hydrolase_CS"/>
</dbReference>
<dbReference type="PROSITE" id="PS51462">
    <property type="entry name" value="NUDIX"/>
    <property type="match status" value="1"/>
</dbReference>
<evidence type="ECO:0000259" key="3">
    <source>
        <dbReference type="PROSITE" id="PS51462"/>
    </source>
</evidence>
<gene>
    <name evidence="4" type="ORF">F4559_005527</name>
</gene>
<organism evidence="4 5">
    <name type="scientific">Saccharothrix violaceirubra</name>
    <dbReference type="NCBI Taxonomy" id="413306"/>
    <lineage>
        <taxon>Bacteria</taxon>
        <taxon>Bacillati</taxon>
        <taxon>Actinomycetota</taxon>
        <taxon>Actinomycetes</taxon>
        <taxon>Pseudonocardiales</taxon>
        <taxon>Pseudonocardiaceae</taxon>
        <taxon>Saccharothrix</taxon>
    </lineage>
</organism>
<dbReference type="CDD" id="cd18873">
    <property type="entry name" value="NUDIX_NadM_like"/>
    <property type="match status" value="1"/>
</dbReference>
<feature type="domain" description="Nudix hydrolase" evidence="3">
    <location>
        <begin position="1"/>
        <end position="134"/>
    </location>
</feature>
<dbReference type="Proteomes" id="UP000542674">
    <property type="component" value="Unassembled WGS sequence"/>
</dbReference>
<keyword evidence="2 4" id="KW-0378">Hydrolase</keyword>
<dbReference type="PANTHER" id="PTHR43736">
    <property type="entry name" value="ADP-RIBOSE PYROPHOSPHATASE"/>
    <property type="match status" value="1"/>
</dbReference>
<dbReference type="InterPro" id="IPR000086">
    <property type="entry name" value="NUDIX_hydrolase_dom"/>
</dbReference>
<dbReference type="SUPFAM" id="SSF55811">
    <property type="entry name" value="Nudix"/>
    <property type="match status" value="1"/>
</dbReference>
<dbReference type="GO" id="GO:0035539">
    <property type="term" value="F:8-oxo-7,8-dihydrodeoxyguanosine triphosphate pyrophosphatase activity"/>
    <property type="evidence" value="ECO:0007669"/>
    <property type="project" value="UniProtKB-EC"/>
</dbReference>
<comment type="caution">
    <text evidence="4">The sequence shown here is derived from an EMBL/GenBank/DDBJ whole genome shotgun (WGS) entry which is preliminary data.</text>
</comment>
<dbReference type="InterPro" id="IPR015797">
    <property type="entry name" value="NUDIX_hydrolase-like_dom_sf"/>
</dbReference>
<dbReference type="EC" id="3.6.1.55" evidence="4"/>
<comment type="similarity">
    <text evidence="1">Belongs to the Nudix hydrolase family.</text>
</comment>
<protein>
    <submittedName>
        <fullName evidence="4">8-oxo-dGTP diphosphatase</fullName>
        <ecNumber evidence="4">3.6.1.55</ecNumber>
    </submittedName>
</protein>
<dbReference type="Gene3D" id="3.90.79.10">
    <property type="entry name" value="Nucleoside Triphosphate Pyrophosphohydrolase"/>
    <property type="match status" value="1"/>
</dbReference>
<evidence type="ECO:0000256" key="2">
    <source>
        <dbReference type="ARBA" id="ARBA00022801"/>
    </source>
</evidence>
<accession>A0A7W7T7U1</accession>
<dbReference type="EMBL" id="JACHJS010000001">
    <property type="protein sequence ID" value="MBB4968168.1"/>
    <property type="molecule type" value="Genomic_DNA"/>
</dbReference>
<keyword evidence="5" id="KW-1185">Reference proteome</keyword>
<proteinExistence type="inferred from homology"/>
<dbReference type="PROSITE" id="PS00893">
    <property type="entry name" value="NUDIX_BOX"/>
    <property type="match status" value="1"/>
</dbReference>
<name>A0A7W7T7U1_9PSEU</name>
<reference evidence="4 5" key="1">
    <citation type="submission" date="2020-08" db="EMBL/GenBank/DDBJ databases">
        <title>Sequencing the genomes of 1000 actinobacteria strains.</title>
        <authorList>
            <person name="Klenk H.-P."/>
        </authorList>
    </citation>
    <scope>NUCLEOTIDE SEQUENCE [LARGE SCALE GENOMIC DNA]</scope>
    <source>
        <strain evidence="4 5">DSM 45084</strain>
    </source>
</reference>
<evidence type="ECO:0000313" key="4">
    <source>
        <dbReference type="EMBL" id="MBB4968168.1"/>
    </source>
</evidence>
<evidence type="ECO:0000256" key="1">
    <source>
        <dbReference type="ARBA" id="ARBA00005582"/>
    </source>
</evidence>
<dbReference type="Pfam" id="PF00293">
    <property type="entry name" value="NUDIX"/>
    <property type="match status" value="1"/>
</dbReference>
<dbReference type="PANTHER" id="PTHR43736:SF1">
    <property type="entry name" value="DIHYDRONEOPTERIN TRIPHOSPHATE DIPHOSPHATASE"/>
    <property type="match status" value="1"/>
</dbReference>
<dbReference type="RefSeq" id="WP_184673470.1">
    <property type="nucleotide sequence ID" value="NZ_BAABAI010000041.1"/>
</dbReference>